<evidence type="ECO:0000313" key="2">
    <source>
        <dbReference type="EMBL" id="PVI08689.1"/>
    </source>
</evidence>
<feature type="region of interest" description="Disordered" evidence="1">
    <location>
        <begin position="1"/>
        <end position="31"/>
    </location>
</feature>
<evidence type="ECO:0000313" key="3">
    <source>
        <dbReference type="Proteomes" id="UP000244855"/>
    </source>
</evidence>
<sequence>MAKEVHNRALQAMRQHLPDQPYPGPHGDPHSQKVLLEHCLQHPTNDLAKDFESKVQSNESKEWLKRVLYIAHMNSRREESWATAL</sequence>
<keyword evidence="3" id="KW-1185">Reference proteome</keyword>
<reference evidence="2 3" key="1">
    <citation type="journal article" date="2018" name="Sci. Rep.">
        <title>Comparative genomics provides insights into the lifestyle and reveals functional heterogeneity of dark septate endophytic fungi.</title>
        <authorList>
            <person name="Knapp D.G."/>
            <person name="Nemeth J.B."/>
            <person name="Barry K."/>
            <person name="Hainaut M."/>
            <person name="Henrissat B."/>
            <person name="Johnson J."/>
            <person name="Kuo A."/>
            <person name="Lim J.H.P."/>
            <person name="Lipzen A."/>
            <person name="Nolan M."/>
            <person name="Ohm R.A."/>
            <person name="Tamas L."/>
            <person name="Grigoriev I.V."/>
            <person name="Spatafora J.W."/>
            <person name="Nagy L.G."/>
            <person name="Kovacs G.M."/>
        </authorList>
    </citation>
    <scope>NUCLEOTIDE SEQUENCE [LARGE SCALE GENOMIC DNA]</scope>
    <source>
        <strain evidence="2 3">DSE2036</strain>
    </source>
</reference>
<gene>
    <name evidence="2" type="ORF">DM02DRAFT_608050</name>
</gene>
<organism evidence="2 3">
    <name type="scientific">Periconia macrospinosa</name>
    <dbReference type="NCBI Taxonomy" id="97972"/>
    <lineage>
        <taxon>Eukaryota</taxon>
        <taxon>Fungi</taxon>
        <taxon>Dikarya</taxon>
        <taxon>Ascomycota</taxon>
        <taxon>Pezizomycotina</taxon>
        <taxon>Dothideomycetes</taxon>
        <taxon>Pleosporomycetidae</taxon>
        <taxon>Pleosporales</taxon>
        <taxon>Massarineae</taxon>
        <taxon>Periconiaceae</taxon>
        <taxon>Periconia</taxon>
    </lineage>
</organism>
<accession>A0A2V1EF41</accession>
<proteinExistence type="predicted"/>
<evidence type="ECO:0000256" key="1">
    <source>
        <dbReference type="SAM" id="MobiDB-lite"/>
    </source>
</evidence>
<protein>
    <submittedName>
        <fullName evidence="2">Uncharacterized protein</fullName>
    </submittedName>
</protein>
<dbReference type="Proteomes" id="UP000244855">
    <property type="component" value="Unassembled WGS sequence"/>
</dbReference>
<dbReference type="EMBL" id="KZ805300">
    <property type="protein sequence ID" value="PVI08689.1"/>
    <property type="molecule type" value="Genomic_DNA"/>
</dbReference>
<name>A0A2V1EF41_9PLEO</name>
<dbReference type="AlphaFoldDB" id="A0A2V1EF41"/>